<dbReference type="EMBL" id="CM051395">
    <property type="protein sequence ID" value="KAJ4724268.1"/>
    <property type="molecule type" value="Genomic_DNA"/>
</dbReference>
<evidence type="ECO:0000313" key="2">
    <source>
        <dbReference type="Proteomes" id="UP001164539"/>
    </source>
</evidence>
<evidence type="ECO:0000313" key="1">
    <source>
        <dbReference type="EMBL" id="KAJ4724268.1"/>
    </source>
</evidence>
<organism evidence="1 2">
    <name type="scientific">Melia azedarach</name>
    <name type="common">Chinaberry tree</name>
    <dbReference type="NCBI Taxonomy" id="155640"/>
    <lineage>
        <taxon>Eukaryota</taxon>
        <taxon>Viridiplantae</taxon>
        <taxon>Streptophyta</taxon>
        <taxon>Embryophyta</taxon>
        <taxon>Tracheophyta</taxon>
        <taxon>Spermatophyta</taxon>
        <taxon>Magnoliopsida</taxon>
        <taxon>eudicotyledons</taxon>
        <taxon>Gunneridae</taxon>
        <taxon>Pentapetalae</taxon>
        <taxon>rosids</taxon>
        <taxon>malvids</taxon>
        <taxon>Sapindales</taxon>
        <taxon>Meliaceae</taxon>
        <taxon>Melia</taxon>
    </lineage>
</organism>
<reference evidence="1 2" key="1">
    <citation type="journal article" date="2023" name="Science">
        <title>Complex scaffold remodeling in plant triterpene biosynthesis.</title>
        <authorList>
            <person name="De La Pena R."/>
            <person name="Hodgson H."/>
            <person name="Liu J.C."/>
            <person name="Stephenson M.J."/>
            <person name="Martin A.C."/>
            <person name="Owen C."/>
            <person name="Harkess A."/>
            <person name="Leebens-Mack J."/>
            <person name="Jimenez L.E."/>
            <person name="Osbourn A."/>
            <person name="Sattely E.S."/>
        </authorList>
    </citation>
    <scope>NUCLEOTIDE SEQUENCE [LARGE SCALE GENOMIC DNA]</scope>
    <source>
        <strain evidence="2">cv. JPN11</strain>
        <tissue evidence="1">Leaf</tissue>
    </source>
</reference>
<comment type="caution">
    <text evidence="1">The sequence shown here is derived from an EMBL/GenBank/DDBJ whole genome shotgun (WGS) entry which is preliminary data.</text>
</comment>
<accession>A0ACC1YMN4</accession>
<name>A0ACC1YMN4_MELAZ</name>
<gene>
    <name evidence="1" type="ORF">OWV82_003276</name>
</gene>
<sequence>MFINGLKFPNSMLTFKQLNQIHAQIIKNPQPHILNQLLKLLTNSCTPQNAFLLYNQMLHYPFSYNHYTFTQALKACALALAHKKGLEIHAHVMKCGHLRDIFIQNSLLHFYISVKDILSAHQIFCSVVVPDVVSWTTIISGLSRCGFYREAVDMFCGISVQPNANTLVSVVSACCGLRSLKLGKSVHAYSLRNLDECNIVLDNAILDMYIRCGSLVGCSYLFVKMPKRDVVSWTTIIGGYVQWGLCEEAIRVFQEMVKTKEAEPNEATLVNVLSACSSISALSFGQYVHNYINNRRDLLANNLVMNAVINMYVKCGDVGMAIQVFNMLAYKDAICWSTIISGLAMNGYAKQALQLFSLMIMNEVSPDDITFIGLLSACSHGGLVDQGLMLFKAMSSVYEIVPQMQHYACMVDMYGRAGLLDEAEALIRKMPTEAEWSVWGALLNACRIHGNELMFDRIRQELANMRGVSPGTFALLSNTYAGSDRWEDANKIRDEIRSMALKKQAGCSWIEVNSSIPKEKNSEKCEI</sequence>
<dbReference type="Proteomes" id="UP001164539">
    <property type="component" value="Chromosome 2"/>
</dbReference>
<keyword evidence="2" id="KW-1185">Reference proteome</keyword>
<proteinExistence type="predicted"/>
<protein>
    <submittedName>
        <fullName evidence="1">Pentatricopeptide repeat</fullName>
    </submittedName>
</protein>